<reference evidence="5 6" key="1">
    <citation type="submission" date="2020-12" db="EMBL/GenBank/DDBJ databases">
        <title>Whole genome sequences of gut porcine anaerobes.</title>
        <authorList>
            <person name="Kubasova T."/>
            <person name="Jahodarova E."/>
            <person name="Rychlik I."/>
        </authorList>
    </citation>
    <scope>NUCLEOTIDE SEQUENCE [LARGE SCALE GENOMIC DNA]</scope>
    <source>
        <strain evidence="5 6">An867</strain>
    </source>
</reference>
<keyword evidence="6" id="KW-1185">Reference proteome</keyword>
<dbReference type="InterPro" id="IPR002173">
    <property type="entry name" value="Carboh/pur_kinase_PfkB_CS"/>
</dbReference>
<dbReference type="InterPro" id="IPR029056">
    <property type="entry name" value="Ribokinase-like"/>
</dbReference>
<evidence type="ECO:0000313" key="5">
    <source>
        <dbReference type="EMBL" id="MCF2651860.1"/>
    </source>
</evidence>
<gene>
    <name evidence="5" type="primary">frlD</name>
    <name evidence="5" type="ORF">JQM67_04525</name>
</gene>
<protein>
    <submittedName>
        <fullName evidence="5">Fructoselysine 6-kinase</fullName>
    </submittedName>
</protein>
<keyword evidence="3" id="KW-0418">Kinase</keyword>
<evidence type="ECO:0000256" key="2">
    <source>
        <dbReference type="ARBA" id="ARBA00022679"/>
    </source>
</evidence>
<dbReference type="PANTHER" id="PTHR43085:SF41">
    <property type="entry name" value="FRUCTOSELYSINE 6-KINASE"/>
    <property type="match status" value="1"/>
</dbReference>
<evidence type="ECO:0000313" key="6">
    <source>
        <dbReference type="Proteomes" id="UP001299220"/>
    </source>
</evidence>
<proteinExistence type="inferred from homology"/>
<evidence type="ECO:0000256" key="3">
    <source>
        <dbReference type="ARBA" id="ARBA00022777"/>
    </source>
</evidence>
<dbReference type="PROSITE" id="PS00584">
    <property type="entry name" value="PFKB_KINASES_2"/>
    <property type="match status" value="1"/>
</dbReference>
<evidence type="ECO:0000259" key="4">
    <source>
        <dbReference type="Pfam" id="PF00294"/>
    </source>
</evidence>
<feature type="domain" description="Carbohydrate kinase PfkB" evidence="4">
    <location>
        <begin position="15"/>
        <end position="260"/>
    </location>
</feature>
<name>A0ABS9CL40_9FIRM</name>
<dbReference type="SUPFAM" id="SSF53613">
    <property type="entry name" value="Ribokinase-like"/>
    <property type="match status" value="1"/>
</dbReference>
<dbReference type="NCBIfam" id="NF007321">
    <property type="entry name" value="PRK09813.1"/>
    <property type="match status" value="1"/>
</dbReference>
<dbReference type="Gene3D" id="3.40.1190.20">
    <property type="match status" value="1"/>
</dbReference>
<dbReference type="InterPro" id="IPR050306">
    <property type="entry name" value="PfkB_Carbo_kinase"/>
</dbReference>
<dbReference type="RefSeq" id="WP_235322870.1">
    <property type="nucleotide sequence ID" value="NZ_JAFBIT010000001.1"/>
</dbReference>
<keyword evidence="2" id="KW-0808">Transferase</keyword>
<dbReference type="PROSITE" id="PS00583">
    <property type="entry name" value="PFKB_KINASES_1"/>
    <property type="match status" value="1"/>
</dbReference>
<sequence length="261" mass="27895">MKLAAVGDNCMDVYDGTGEAYPGGNPVNVAVYFVRMGGEASYTGVVGTDKYGELMRESIAAKGVDVSTVRTEAGNTAITHVELVNGDRVLGDYEEGVLADFRLTDDQRKYLCRQKMVVTGLWGNVHNDLAKIRAAGALVAFDAATRPEDEAARIAIPATDYLFFSSDDGDTPELRAKMKEIHSRGPKVVVATLGDQGSLAYDGEEYIGCGIVTCDVVDTMGAGDSYIAGFLKGILEEKTVPECMRMGAENASITLGYFGAW</sequence>
<dbReference type="EMBL" id="JAFBIT010000001">
    <property type="protein sequence ID" value="MCF2651860.1"/>
    <property type="molecule type" value="Genomic_DNA"/>
</dbReference>
<dbReference type="PANTHER" id="PTHR43085">
    <property type="entry name" value="HEXOKINASE FAMILY MEMBER"/>
    <property type="match status" value="1"/>
</dbReference>
<dbReference type="InterPro" id="IPR011611">
    <property type="entry name" value="PfkB_dom"/>
</dbReference>
<dbReference type="Proteomes" id="UP001299220">
    <property type="component" value="Unassembled WGS sequence"/>
</dbReference>
<accession>A0ABS9CL40</accession>
<comment type="similarity">
    <text evidence="1">Belongs to the carbohydrate kinase PfkB family.</text>
</comment>
<evidence type="ECO:0000256" key="1">
    <source>
        <dbReference type="ARBA" id="ARBA00010688"/>
    </source>
</evidence>
<comment type="caution">
    <text evidence="5">The sequence shown here is derived from an EMBL/GenBank/DDBJ whole genome shotgun (WGS) entry which is preliminary data.</text>
</comment>
<dbReference type="Pfam" id="PF00294">
    <property type="entry name" value="PfkB"/>
    <property type="match status" value="1"/>
</dbReference>
<organism evidence="5 6">
    <name type="scientific">Anaeromassilibacillus senegalensis</name>
    <dbReference type="NCBI Taxonomy" id="1673717"/>
    <lineage>
        <taxon>Bacteria</taxon>
        <taxon>Bacillati</taxon>
        <taxon>Bacillota</taxon>
        <taxon>Clostridia</taxon>
        <taxon>Eubacteriales</taxon>
        <taxon>Acutalibacteraceae</taxon>
        <taxon>Anaeromassilibacillus</taxon>
    </lineage>
</organism>